<keyword evidence="2" id="KW-0597">Phosphoprotein</keyword>
<dbReference type="SUPFAM" id="SSF55048">
    <property type="entry name" value="Probable ACP-binding domain of malonyl-CoA ACP transacylase"/>
    <property type="match status" value="1"/>
</dbReference>
<dbReference type="Pfam" id="PF00550">
    <property type="entry name" value="PP-binding"/>
    <property type="match status" value="1"/>
</dbReference>
<dbReference type="GO" id="GO:0071770">
    <property type="term" value="P:DIM/DIP cell wall layer assembly"/>
    <property type="evidence" value="ECO:0007669"/>
    <property type="project" value="TreeGrafter"/>
</dbReference>
<dbReference type="GO" id="GO:0005886">
    <property type="term" value="C:plasma membrane"/>
    <property type="evidence" value="ECO:0007669"/>
    <property type="project" value="TreeGrafter"/>
</dbReference>
<dbReference type="PROSITE" id="PS50075">
    <property type="entry name" value="CARRIER"/>
    <property type="match status" value="1"/>
</dbReference>
<dbReference type="PROSITE" id="PS00012">
    <property type="entry name" value="PHOSPHOPANTETHEINE"/>
    <property type="match status" value="1"/>
</dbReference>
<evidence type="ECO:0000256" key="3">
    <source>
        <dbReference type="ARBA" id="ARBA00022679"/>
    </source>
</evidence>
<dbReference type="Pfam" id="PF00698">
    <property type="entry name" value="Acyl_transf_1"/>
    <property type="match status" value="1"/>
</dbReference>
<evidence type="ECO:0000313" key="8">
    <source>
        <dbReference type="Proteomes" id="UP000660339"/>
    </source>
</evidence>
<dbReference type="InterPro" id="IPR014030">
    <property type="entry name" value="Ketoacyl_synth_N"/>
</dbReference>
<evidence type="ECO:0000259" key="6">
    <source>
        <dbReference type="PROSITE" id="PS52004"/>
    </source>
</evidence>
<dbReference type="GO" id="GO:0004315">
    <property type="term" value="F:3-oxoacyl-[acyl-carrier-protein] synthase activity"/>
    <property type="evidence" value="ECO:0007669"/>
    <property type="project" value="InterPro"/>
</dbReference>
<dbReference type="GO" id="GO:0005737">
    <property type="term" value="C:cytoplasm"/>
    <property type="evidence" value="ECO:0007669"/>
    <property type="project" value="TreeGrafter"/>
</dbReference>
<dbReference type="Pfam" id="PF00109">
    <property type="entry name" value="ketoacyl-synt"/>
    <property type="match status" value="1"/>
</dbReference>
<dbReference type="InterPro" id="IPR009081">
    <property type="entry name" value="PP-bd_ACP"/>
</dbReference>
<name>A0A8J3LLW9_9ACTN</name>
<dbReference type="InterPro" id="IPR014043">
    <property type="entry name" value="Acyl_transferase_dom"/>
</dbReference>
<dbReference type="InterPro" id="IPR016035">
    <property type="entry name" value="Acyl_Trfase/lysoPLipase"/>
</dbReference>
<dbReference type="InterPro" id="IPR001227">
    <property type="entry name" value="Ac_transferase_dom_sf"/>
</dbReference>
<dbReference type="Pfam" id="PF22621">
    <property type="entry name" value="CurL-like_PKS_C"/>
    <property type="match status" value="1"/>
</dbReference>
<keyword evidence="8" id="KW-1185">Reference proteome</keyword>
<comment type="caution">
    <text evidence="7">The sequence shown here is derived from an EMBL/GenBank/DDBJ whole genome shotgun (WGS) entry which is preliminary data.</text>
</comment>
<dbReference type="PANTHER" id="PTHR43775">
    <property type="entry name" value="FATTY ACID SYNTHASE"/>
    <property type="match status" value="1"/>
</dbReference>
<dbReference type="Gene3D" id="3.40.366.10">
    <property type="entry name" value="Malonyl-Coenzyme A Acyl Carrier Protein, domain 2"/>
    <property type="match status" value="1"/>
</dbReference>
<dbReference type="PANTHER" id="PTHR43775:SF37">
    <property type="entry name" value="SI:DKEY-61P9.11"/>
    <property type="match status" value="1"/>
</dbReference>
<dbReference type="InterPro" id="IPR016036">
    <property type="entry name" value="Malonyl_transacylase_ACP-bd"/>
</dbReference>
<dbReference type="AlphaFoldDB" id="A0A8J3LLW9"/>
<dbReference type="SUPFAM" id="SSF52151">
    <property type="entry name" value="FabD/lysophospholipase-like"/>
    <property type="match status" value="1"/>
</dbReference>
<dbReference type="CDD" id="cd00833">
    <property type="entry name" value="PKS"/>
    <property type="match status" value="1"/>
</dbReference>
<dbReference type="GO" id="GO:0031177">
    <property type="term" value="F:phosphopantetheine binding"/>
    <property type="evidence" value="ECO:0007669"/>
    <property type="project" value="InterPro"/>
</dbReference>
<dbReference type="RefSeq" id="WP_166379338.1">
    <property type="nucleotide sequence ID" value="NZ_BAAATT010000005.1"/>
</dbReference>
<organism evidence="7 8">
    <name type="scientific">Catellatospora methionotrophica</name>
    <dbReference type="NCBI Taxonomy" id="121620"/>
    <lineage>
        <taxon>Bacteria</taxon>
        <taxon>Bacillati</taxon>
        <taxon>Actinomycetota</taxon>
        <taxon>Actinomycetes</taxon>
        <taxon>Micromonosporales</taxon>
        <taxon>Micromonosporaceae</taxon>
        <taxon>Catellatospora</taxon>
    </lineage>
</organism>
<evidence type="ECO:0000256" key="2">
    <source>
        <dbReference type="ARBA" id="ARBA00022553"/>
    </source>
</evidence>
<proteinExistence type="predicted"/>
<dbReference type="Gene3D" id="3.40.47.10">
    <property type="match status" value="1"/>
</dbReference>
<feature type="domain" description="Ketosynthase family 3 (KS3)" evidence="6">
    <location>
        <begin position="6"/>
        <end position="423"/>
    </location>
</feature>
<evidence type="ECO:0000256" key="4">
    <source>
        <dbReference type="SAM" id="MobiDB-lite"/>
    </source>
</evidence>
<keyword evidence="1" id="KW-0596">Phosphopantetheine</keyword>
<feature type="region of interest" description="Disordered" evidence="4">
    <location>
        <begin position="793"/>
        <end position="814"/>
    </location>
</feature>
<keyword evidence="3" id="KW-0808">Transferase</keyword>
<dbReference type="InterPro" id="IPR020806">
    <property type="entry name" value="PKS_PP-bd"/>
</dbReference>
<dbReference type="Pfam" id="PF02801">
    <property type="entry name" value="Ketoacyl-synt_C"/>
    <property type="match status" value="1"/>
</dbReference>
<dbReference type="InterPro" id="IPR014031">
    <property type="entry name" value="Ketoacyl_synth_C"/>
</dbReference>
<dbReference type="PROSITE" id="PS52004">
    <property type="entry name" value="KS3_2"/>
    <property type="match status" value="1"/>
</dbReference>
<dbReference type="InterPro" id="IPR018201">
    <property type="entry name" value="Ketoacyl_synth_AS"/>
</dbReference>
<feature type="domain" description="Carrier" evidence="5">
    <location>
        <begin position="876"/>
        <end position="951"/>
    </location>
</feature>
<dbReference type="GO" id="GO:0006633">
    <property type="term" value="P:fatty acid biosynthetic process"/>
    <property type="evidence" value="ECO:0007669"/>
    <property type="project" value="InterPro"/>
</dbReference>
<dbReference type="InterPro" id="IPR006162">
    <property type="entry name" value="Ppantetheine_attach_site"/>
</dbReference>
<dbReference type="EMBL" id="BONJ01000019">
    <property type="protein sequence ID" value="GIG15060.1"/>
    <property type="molecule type" value="Genomic_DNA"/>
</dbReference>
<dbReference type="InterPro" id="IPR050091">
    <property type="entry name" value="PKS_NRPS_Biosynth_Enz"/>
</dbReference>
<accession>A0A8J3LLW9</accession>
<gene>
    <name evidence="7" type="ORF">Cme02nite_33920</name>
</gene>
<evidence type="ECO:0000259" key="5">
    <source>
        <dbReference type="PROSITE" id="PS50075"/>
    </source>
</evidence>
<dbReference type="Proteomes" id="UP000660339">
    <property type="component" value="Unassembled WGS sequence"/>
</dbReference>
<dbReference type="Gene3D" id="3.30.70.3290">
    <property type="match status" value="1"/>
</dbReference>
<dbReference type="GO" id="GO:0004312">
    <property type="term" value="F:fatty acid synthase activity"/>
    <property type="evidence" value="ECO:0007669"/>
    <property type="project" value="TreeGrafter"/>
</dbReference>
<dbReference type="SUPFAM" id="SSF53901">
    <property type="entry name" value="Thiolase-like"/>
    <property type="match status" value="1"/>
</dbReference>
<evidence type="ECO:0000313" key="7">
    <source>
        <dbReference type="EMBL" id="GIG15060.1"/>
    </source>
</evidence>
<dbReference type="SMART" id="SM00825">
    <property type="entry name" value="PKS_KS"/>
    <property type="match status" value="1"/>
</dbReference>
<dbReference type="SMART" id="SM00823">
    <property type="entry name" value="PKS_PP"/>
    <property type="match status" value="1"/>
</dbReference>
<dbReference type="InterPro" id="IPR036736">
    <property type="entry name" value="ACP-like_sf"/>
</dbReference>
<dbReference type="Gene3D" id="3.40.50.1820">
    <property type="entry name" value="alpha/beta hydrolase"/>
    <property type="match status" value="1"/>
</dbReference>
<dbReference type="SMART" id="SM00827">
    <property type="entry name" value="PKS_AT"/>
    <property type="match status" value="1"/>
</dbReference>
<dbReference type="InterPro" id="IPR029058">
    <property type="entry name" value="AB_hydrolase_fold"/>
</dbReference>
<protein>
    <recommendedName>
        <fullName evidence="9">Acyl transferase domain-containing protein</fullName>
    </recommendedName>
</protein>
<evidence type="ECO:0008006" key="9">
    <source>
        <dbReference type="Google" id="ProtNLM"/>
    </source>
</evidence>
<dbReference type="PROSITE" id="PS00606">
    <property type="entry name" value="KS3_1"/>
    <property type="match status" value="1"/>
</dbReference>
<sequence>MSDDSGLDLAVVGLAGRFPGSGDVAGLWRDVLAGKPVSTRFTAEELAGSVPEAERTRPDYVPVFGVLDGADRFDAGFFGYSPRDARLIDPQQRLFLECAWQALESAGHVADVDELSVGVYAATALSGYLLHHLLPAGERAGSEYEMSVANDKDAVATRVAYHLGLRGPAVAVQTACSSSLVAVHLAGQALLAGECDVALAGAAYLRLPLAAGYRYEPGGIMSRDGVCRPFDTAATGTVGGSGVAVVALRRLADALADGDTIHAVIKGSAVNNDGRAKVGYTAPSVDGQADVIRTALRAADVDPATIGYLEAHGTGTALGDQVELAALQEVFGTGRRALGSVKAVTGHLDVAAGVTGLIKACLAVRDGVVPPSPYFTQPHPALAGGSLYVNTAPESWPVTGVPRRAGVSSFGIGGTNAHVIVEQPPAVEVTPSAAAEHVLVLSARTPQALDDARDRLREHLSGTDADLGDVAYTLRETRRRFEHRLAVACRTAEQAVAALGAPATLDTATGDLTDGTVAFLFPGQGAQYAGMAEQLYRTEPEFARHLDECADLLTPLLGVDLRHVLYRDRDDALLRQTRITQPALFTVEYALARLWMHRGVRPAAAVGHSIGEYVAACLAGVFTLPDALAIIAERGRLMQSMPPGAMLSVPLPAARLAERLPLGVELAAANAPTLSVVSGPAAQVEAFAAALAADGVPTRPLHTSHAFHSAMMEPVLAEFAEHVARFPAHPPRLPVLSNVTGEWLSDHDAADPKYWARQLREPVRFDDCVRRLLAGPYLLLEVGPGAALTTLARQHPEAEQRSTPSLPGPKNAGDDRIAMAAAVGRMWLAGVDADLGDPTGRRRVPLPTYPFARERHWVEAGGTLAAETAPAVVTAGPRGTPLEVVHQIWADLLGIAQIGPDQDFFSLGGHSLLGTKIVARIREAFGVDLPTSALFETPTIAGLAATVTGLLAERPQQPTDDLADLLAEIAAMSPEQVAHELNQTQRKDLS</sequence>
<dbReference type="InterPro" id="IPR020841">
    <property type="entry name" value="PKS_Beta-ketoAc_synthase_dom"/>
</dbReference>
<dbReference type="InterPro" id="IPR016039">
    <property type="entry name" value="Thiolase-like"/>
</dbReference>
<dbReference type="SUPFAM" id="SSF47336">
    <property type="entry name" value="ACP-like"/>
    <property type="match status" value="1"/>
</dbReference>
<evidence type="ECO:0000256" key="1">
    <source>
        <dbReference type="ARBA" id="ARBA00022450"/>
    </source>
</evidence>
<reference evidence="7" key="1">
    <citation type="submission" date="2021-01" db="EMBL/GenBank/DDBJ databases">
        <title>Whole genome shotgun sequence of Catellatospora methionotrophica NBRC 14553.</title>
        <authorList>
            <person name="Komaki H."/>
            <person name="Tamura T."/>
        </authorList>
    </citation>
    <scope>NUCLEOTIDE SEQUENCE</scope>
    <source>
        <strain evidence="7">NBRC 14553</strain>
    </source>
</reference>